<evidence type="ECO:0000313" key="2">
    <source>
        <dbReference type="EMBL" id="GAA3647753.1"/>
    </source>
</evidence>
<dbReference type="SUPFAM" id="SSF52091">
    <property type="entry name" value="SpoIIaa-like"/>
    <property type="match status" value="1"/>
</dbReference>
<dbReference type="RefSeq" id="WP_346131517.1">
    <property type="nucleotide sequence ID" value="NZ_BAABBE010000010.1"/>
</dbReference>
<dbReference type="Gene3D" id="3.30.750.24">
    <property type="entry name" value="STAS domain"/>
    <property type="match status" value="1"/>
</dbReference>
<dbReference type="Pfam" id="PF01740">
    <property type="entry name" value="STAS"/>
    <property type="match status" value="1"/>
</dbReference>
<evidence type="ECO:0000259" key="1">
    <source>
        <dbReference type="PROSITE" id="PS50801"/>
    </source>
</evidence>
<organism evidence="2 3">
    <name type="scientific">Lentzea roselyniae</name>
    <dbReference type="NCBI Taxonomy" id="531940"/>
    <lineage>
        <taxon>Bacteria</taxon>
        <taxon>Bacillati</taxon>
        <taxon>Actinomycetota</taxon>
        <taxon>Actinomycetes</taxon>
        <taxon>Pseudonocardiales</taxon>
        <taxon>Pseudonocardiaceae</taxon>
        <taxon>Lentzea</taxon>
    </lineage>
</organism>
<protein>
    <submittedName>
        <fullName evidence="2">STAS domain-containing protein</fullName>
    </submittedName>
</protein>
<dbReference type="InterPro" id="IPR002645">
    <property type="entry name" value="STAS_dom"/>
</dbReference>
<dbReference type="EMBL" id="BAABBE010000010">
    <property type="protein sequence ID" value="GAA3647753.1"/>
    <property type="molecule type" value="Genomic_DNA"/>
</dbReference>
<sequence length="126" mass="13298">MDHQASHDAPARVHTATTHNGIPVMRVTGALDTASNQHVATQLGALLDTRPVAVVMDLRGVGFLGSAGIAMLINAQHHAARLHVPFAVVADNHSVLRPLQVSQVYHTLAMCSTLEEAVTAVRLAST</sequence>
<dbReference type="Proteomes" id="UP001500711">
    <property type="component" value="Unassembled WGS sequence"/>
</dbReference>
<accession>A0ABP7B4H2</accession>
<name>A0ABP7B4H2_9PSEU</name>
<gene>
    <name evidence="2" type="ORF">GCM10022267_37960</name>
</gene>
<evidence type="ECO:0000313" key="3">
    <source>
        <dbReference type="Proteomes" id="UP001500711"/>
    </source>
</evidence>
<keyword evidence="3" id="KW-1185">Reference proteome</keyword>
<comment type="caution">
    <text evidence="2">The sequence shown here is derived from an EMBL/GenBank/DDBJ whole genome shotgun (WGS) entry which is preliminary data.</text>
</comment>
<dbReference type="PANTHER" id="PTHR33495:SF13">
    <property type="entry name" value="ANTI-SIGMA-F FACTOR ANTAGONIST RSFB"/>
    <property type="match status" value="1"/>
</dbReference>
<reference evidence="3" key="1">
    <citation type="journal article" date="2019" name="Int. J. Syst. Evol. Microbiol.">
        <title>The Global Catalogue of Microorganisms (GCM) 10K type strain sequencing project: providing services to taxonomists for standard genome sequencing and annotation.</title>
        <authorList>
            <consortium name="The Broad Institute Genomics Platform"/>
            <consortium name="The Broad Institute Genome Sequencing Center for Infectious Disease"/>
            <person name="Wu L."/>
            <person name="Ma J."/>
        </authorList>
    </citation>
    <scope>NUCLEOTIDE SEQUENCE [LARGE SCALE GENOMIC DNA]</scope>
    <source>
        <strain evidence="3">JCM 17494</strain>
    </source>
</reference>
<feature type="domain" description="STAS" evidence="1">
    <location>
        <begin position="12"/>
        <end position="121"/>
    </location>
</feature>
<dbReference type="PANTHER" id="PTHR33495">
    <property type="entry name" value="ANTI-SIGMA FACTOR ANTAGONIST TM_1081-RELATED-RELATED"/>
    <property type="match status" value="1"/>
</dbReference>
<dbReference type="PROSITE" id="PS50801">
    <property type="entry name" value="STAS"/>
    <property type="match status" value="1"/>
</dbReference>
<proteinExistence type="predicted"/>
<dbReference type="CDD" id="cd07043">
    <property type="entry name" value="STAS_anti-anti-sigma_factors"/>
    <property type="match status" value="1"/>
</dbReference>
<dbReference type="InterPro" id="IPR036513">
    <property type="entry name" value="STAS_dom_sf"/>
</dbReference>